<dbReference type="InterPro" id="IPR029063">
    <property type="entry name" value="SAM-dependent_MTases_sf"/>
</dbReference>
<dbReference type="SUPFAM" id="SSF53335">
    <property type="entry name" value="S-adenosyl-L-methionine-dependent methyltransferases"/>
    <property type="match status" value="1"/>
</dbReference>
<evidence type="ECO:0000313" key="2">
    <source>
        <dbReference type="EMBL" id="SDM71144.1"/>
    </source>
</evidence>
<name>A0A1G9VG13_9PROT</name>
<dbReference type="GO" id="GO:0008757">
    <property type="term" value="F:S-adenosylmethionine-dependent methyltransferase activity"/>
    <property type="evidence" value="ECO:0007669"/>
    <property type="project" value="InterPro"/>
</dbReference>
<dbReference type="InterPro" id="IPR020027">
    <property type="entry name" value="Pseudamin_synth-assoc_MeTrfase"/>
</dbReference>
<dbReference type="GO" id="GO:0032259">
    <property type="term" value="P:methylation"/>
    <property type="evidence" value="ECO:0007669"/>
    <property type="project" value="UniProtKB-KW"/>
</dbReference>
<reference evidence="2 3" key="1">
    <citation type="submission" date="2016-10" db="EMBL/GenBank/DDBJ databases">
        <authorList>
            <person name="de Groot N.N."/>
        </authorList>
    </citation>
    <scope>NUCLEOTIDE SEQUENCE [LARGE SCALE GENOMIC DNA]</scope>
    <source>
        <strain evidence="2 3">DSM 16077</strain>
    </source>
</reference>
<dbReference type="OrthoDB" id="7184189at2"/>
<dbReference type="NCBIfam" id="TIGR03587">
    <property type="entry name" value="Pse_Me-ase"/>
    <property type="match status" value="1"/>
</dbReference>
<dbReference type="Proteomes" id="UP000199759">
    <property type="component" value="Unassembled WGS sequence"/>
</dbReference>
<dbReference type="STRING" id="144026.SAMN04488568_11930"/>
<keyword evidence="2" id="KW-0808">Transferase</keyword>
<dbReference type="EMBL" id="FNHG01000019">
    <property type="protein sequence ID" value="SDM71144.1"/>
    <property type="molecule type" value="Genomic_DNA"/>
</dbReference>
<gene>
    <name evidence="2" type="ORF">SAMN04488568_11930</name>
</gene>
<sequence length="210" mass="24129">MTDTTQLDAWRGEFGDKYIDRNETLTDALRMRTRMWAQLLKSTHGAEPESILEVGCNIGLNLRAIDRLSPATLYAVEPNAKARQRVLDDRVVADERLHNATGQKLPFGAAEIDMVFTSGVLIHVHPDDLGTVADEMHRVSNRWILVAEYFSTKPESIPYRGRNDLLFKRDFGGFFLDRFDDLEIVDDGFLWQRSTGIDDLTWVLFRKKNR</sequence>
<dbReference type="InterPro" id="IPR013216">
    <property type="entry name" value="Methyltransf_11"/>
</dbReference>
<dbReference type="Gene3D" id="3.40.50.150">
    <property type="entry name" value="Vaccinia Virus protein VP39"/>
    <property type="match status" value="1"/>
</dbReference>
<dbReference type="Pfam" id="PF08241">
    <property type="entry name" value="Methyltransf_11"/>
    <property type="match status" value="1"/>
</dbReference>
<feature type="domain" description="Methyltransferase type 11" evidence="1">
    <location>
        <begin position="52"/>
        <end position="139"/>
    </location>
</feature>
<proteinExistence type="predicted"/>
<dbReference type="RefSeq" id="WP_091771414.1">
    <property type="nucleotide sequence ID" value="NZ_FNHG01000019.1"/>
</dbReference>
<keyword evidence="3" id="KW-1185">Reference proteome</keyword>
<evidence type="ECO:0000259" key="1">
    <source>
        <dbReference type="Pfam" id="PF08241"/>
    </source>
</evidence>
<organism evidence="2 3">
    <name type="scientific">Maricaulis salignorans</name>
    <dbReference type="NCBI Taxonomy" id="144026"/>
    <lineage>
        <taxon>Bacteria</taxon>
        <taxon>Pseudomonadati</taxon>
        <taxon>Pseudomonadota</taxon>
        <taxon>Alphaproteobacteria</taxon>
        <taxon>Maricaulales</taxon>
        <taxon>Maricaulaceae</taxon>
        <taxon>Maricaulis</taxon>
    </lineage>
</organism>
<dbReference type="AlphaFoldDB" id="A0A1G9VG13"/>
<evidence type="ECO:0000313" key="3">
    <source>
        <dbReference type="Proteomes" id="UP000199759"/>
    </source>
</evidence>
<protein>
    <submittedName>
        <fullName evidence="2">Pseudaminic acid biosynthesis-associated methylase</fullName>
    </submittedName>
</protein>
<keyword evidence="2" id="KW-0489">Methyltransferase</keyword>
<accession>A0A1G9VG13</accession>